<feature type="compositionally biased region" description="Basic and acidic residues" evidence="1">
    <location>
        <begin position="44"/>
        <end position="56"/>
    </location>
</feature>
<gene>
    <name evidence="2" type="ORF">P280DRAFT_473823</name>
</gene>
<feature type="region of interest" description="Disordered" evidence="1">
    <location>
        <begin position="37"/>
        <end position="56"/>
    </location>
</feature>
<name>A0A6A6RMN2_9PLEO</name>
<protein>
    <submittedName>
        <fullName evidence="2">Uncharacterized protein</fullName>
    </submittedName>
</protein>
<dbReference type="AlphaFoldDB" id="A0A6A6RMN2"/>
<evidence type="ECO:0000313" key="3">
    <source>
        <dbReference type="Proteomes" id="UP000799753"/>
    </source>
</evidence>
<keyword evidence="3" id="KW-1185">Reference proteome</keyword>
<proteinExistence type="predicted"/>
<accession>A0A6A6RMN2</accession>
<evidence type="ECO:0000313" key="2">
    <source>
        <dbReference type="EMBL" id="KAF2635408.1"/>
    </source>
</evidence>
<dbReference type="EMBL" id="MU006807">
    <property type="protein sequence ID" value="KAF2635408.1"/>
    <property type="molecule type" value="Genomic_DNA"/>
</dbReference>
<evidence type="ECO:0000256" key="1">
    <source>
        <dbReference type="SAM" id="MobiDB-lite"/>
    </source>
</evidence>
<reference evidence="2" key="1">
    <citation type="journal article" date="2020" name="Stud. Mycol.">
        <title>101 Dothideomycetes genomes: a test case for predicting lifestyles and emergence of pathogens.</title>
        <authorList>
            <person name="Haridas S."/>
            <person name="Albert R."/>
            <person name="Binder M."/>
            <person name="Bloem J."/>
            <person name="Labutti K."/>
            <person name="Salamov A."/>
            <person name="Andreopoulos B."/>
            <person name="Baker S."/>
            <person name="Barry K."/>
            <person name="Bills G."/>
            <person name="Bluhm B."/>
            <person name="Cannon C."/>
            <person name="Castanera R."/>
            <person name="Culley D."/>
            <person name="Daum C."/>
            <person name="Ezra D."/>
            <person name="Gonzalez J."/>
            <person name="Henrissat B."/>
            <person name="Kuo A."/>
            <person name="Liang C."/>
            <person name="Lipzen A."/>
            <person name="Lutzoni F."/>
            <person name="Magnuson J."/>
            <person name="Mondo S."/>
            <person name="Nolan M."/>
            <person name="Ohm R."/>
            <person name="Pangilinan J."/>
            <person name="Park H.-J."/>
            <person name="Ramirez L."/>
            <person name="Alfaro M."/>
            <person name="Sun H."/>
            <person name="Tritt A."/>
            <person name="Yoshinaga Y."/>
            <person name="Zwiers L.-H."/>
            <person name="Turgeon B."/>
            <person name="Goodwin S."/>
            <person name="Spatafora J."/>
            <person name="Crous P."/>
            <person name="Grigoriev I."/>
        </authorList>
    </citation>
    <scope>NUCLEOTIDE SEQUENCE</scope>
    <source>
        <strain evidence="2">CBS 473.64</strain>
    </source>
</reference>
<organism evidence="2 3">
    <name type="scientific">Massarina eburnea CBS 473.64</name>
    <dbReference type="NCBI Taxonomy" id="1395130"/>
    <lineage>
        <taxon>Eukaryota</taxon>
        <taxon>Fungi</taxon>
        <taxon>Dikarya</taxon>
        <taxon>Ascomycota</taxon>
        <taxon>Pezizomycotina</taxon>
        <taxon>Dothideomycetes</taxon>
        <taxon>Pleosporomycetidae</taxon>
        <taxon>Pleosporales</taxon>
        <taxon>Massarineae</taxon>
        <taxon>Massarinaceae</taxon>
        <taxon>Massarina</taxon>
    </lineage>
</organism>
<sequence>MVLRGLGYRGRARNLLHRVAGEGRGWEDGERILYLDGRGGGGVETEKRCEDQSETG</sequence>
<dbReference type="Proteomes" id="UP000799753">
    <property type="component" value="Unassembled WGS sequence"/>
</dbReference>